<dbReference type="GO" id="GO:0009626">
    <property type="term" value="P:plant-type hypersensitive response"/>
    <property type="evidence" value="ECO:0007669"/>
    <property type="project" value="UniProtKB-KW"/>
</dbReference>
<dbReference type="Gene3D" id="3.30.70.100">
    <property type="match status" value="1"/>
</dbReference>
<dbReference type="SUPFAM" id="SSF55008">
    <property type="entry name" value="HMA, heavy metal-associated domain"/>
    <property type="match status" value="1"/>
</dbReference>
<evidence type="ECO:0000256" key="1">
    <source>
        <dbReference type="ARBA" id="ARBA00004170"/>
    </source>
</evidence>
<dbReference type="GO" id="GO:0046872">
    <property type="term" value="F:metal ion binding"/>
    <property type="evidence" value="ECO:0007669"/>
    <property type="project" value="UniProtKB-KW"/>
</dbReference>
<comment type="subcellular location">
    <subcellularLocation>
        <location evidence="1">Membrane</location>
        <topology evidence="1">Peripheral membrane protein</topology>
    </subcellularLocation>
</comment>
<comment type="caution">
    <text evidence="5">The sequence shown here is derived from an EMBL/GenBank/DDBJ whole genome shotgun (WGS) entry which is preliminary data.</text>
</comment>
<dbReference type="GO" id="GO:0016020">
    <property type="term" value="C:membrane"/>
    <property type="evidence" value="ECO:0007669"/>
    <property type="project" value="UniProtKB-SubCell"/>
</dbReference>
<dbReference type="EMBL" id="JBFOLJ010000018">
    <property type="protein sequence ID" value="KAL2464166.1"/>
    <property type="molecule type" value="Genomic_DNA"/>
</dbReference>
<dbReference type="InterPro" id="IPR036163">
    <property type="entry name" value="HMA_dom_sf"/>
</dbReference>
<feature type="compositionally biased region" description="Pro residues" evidence="3">
    <location>
        <begin position="100"/>
        <end position="118"/>
    </location>
</feature>
<organism evidence="5 6">
    <name type="scientific">Forsythia ovata</name>
    <dbReference type="NCBI Taxonomy" id="205694"/>
    <lineage>
        <taxon>Eukaryota</taxon>
        <taxon>Viridiplantae</taxon>
        <taxon>Streptophyta</taxon>
        <taxon>Embryophyta</taxon>
        <taxon>Tracheophyta</taxon>
        <taxon>Spermatophyta</taxon>
        <taxon>Magnoliopsida</taxon>
        <taxon>eudicotyledons</taxon>
        <taxon>Gunneridae</taxon>
        <taxon>Pentapetalae</taxon>
        <taxon>asterids</taxon>
        <taxon>lamiids</taxon>
        <taxon>Lamiales</taxon>
        <taxon>Oleaceae</taxon>
        <taxon>Forsythieae</taxon>
        <taxon>Forsythia</taxon>
    </lineage>
</organism>
<proteinExistence type="predicted"/>
<name>A0ABD1PJT0_9LAMI</name>
<feature type="domain" description="HMA" evidence="4">
    <location>
        <begin position="27"/>
        <end position="90"/>
    </location>
</feature>
<dbReference type="CDD" id="cd00371">
    <property type="entry name" value="HMA"/>
    <property type="match status" value="1"/>
</dbReference>
<feature type="compositionally biased region" description="Pro residues" evidence="3">
    <location>
        <begin position="131"/>
        <end position="143"/>
    </location>
</feature>
<dbReference type="AlphaFoldDB" id="A0ABD1PJT0"/>
<dbReference type="PANTHER" id="PTHR22814:SF320">
    <property type="entry name" value="OS01G0309800 PROTEIN"/>
    <property type="match status" value="1"/>
</dbReference>
<keyword evidence="6" id="KW-1185">Reference proteome</keyword>
<protein>
    <submittedName>
        <fullName evidence="5">Heavy metal-associated isoprenylated plant protein 5-like</fullName>
    </submittedName>
</protein>
<reference evidence="6" key="1">
    <citation type="submission" date="2024-07" db="EMBL/GenBank/DDBJ databases">
        <title>Two chromosome-level genome assemblies of Korean endemic species Abeliophyllum distichum and Forsythia ovata (Oleaceae).</title>
        <authorList>
            <person name="Jang H."/>
        </authorList>
    </citation>
    <scope>NUCLEOTIDE SEQUENCE [LARGE SCALE GENOMIC DNA]</scope>
</reference>
<dbReference type="Proteomes" id="UP001604277">
    <property type="component" value="Unassembled WGS sequence"/>
</dbReference>
<dbReference type="InterPro" id="IPR006121">
    <property type="entry name" value="HMA_dom"/>
</dbReference>
<evidence type="ECO:0000256" key="3">
    <source>
        <dbReference type="SAM" id="MobiDB-lite"/>
    </source>
</evidence>
<feature type="region of interest" description="Disordered" evidence="3">
    <location>
        <begin position="93"/>
        <end position="157"/>
    </location>
</feature>
<accession>A0ABD1PJT0</accession>
<evidence type="ECO:0000313" key="6">
    <source>
        <dbReference type="Proteomes" id="UP001604277"/>
    </source>
</evidence>
<evidence type="ECO:0000313" key="5">
    <source>
        <dbReference type="EMBL" id="KAL2464166.1"/>
    </source>
</evidence>
<gene>
    <name evidence="5" type="ORF">Fot_52122</name>
</gene>
<dbReference type="PROSITE" id="PS50846">
    <property type="entry name" value="HMA_2"/>
    <property type="match status" value="1"/>
</dbReference>
<keyword evidence="2" id="KW-0479">Metal-binding</keyword>
<dbReference type="PANTHER" id="PTHR22814">
    <property type="entry name" value="COPPER TRANSPORT PROTEIN ATOX1-RELATED"/>
    <property type="match status" value="1"/>
</dbReference>
<evidence type="ECO:0000256" key="2">
    <source>
        <dbReference type="ARBA" id="ARBA00022723"/>
    </source>
</evidence>
<evidence type="ECO:0000259" key="4">
    <source>
        <dbReference type="PROSITE" id="PS50846"/>
    </source>
</evidence>
<dbReference type="Pfam" id="PF00403">
    <property type="entry name" value="HMA"/>
    <property type="match status" value="1"/>
</dbReference>
<sequence>MHKWMPFLDSPLSLPQCSIMVPEIEKPRVTEIQVRIDCNGCVQKIKKALHGINGIYDLNIDFSQQKITVIGWADPEKIIKAIKKTRKNAIICSLTEPPDDQPPPDGGEPPPDSTNPPPETEETPPAEQPKDPPSPENPPPEAKPSPLEADDQPSKPKDAEEIHVIYHHPPPEHGGCGGYGGGRSNVAYPGGGPGFRGEPPPQPIYVAHSYNTYRPSTYVTEYANFRQPPAGYSYSRPNHYGEEYRNGNGNLNITSMFSDENPNACRIV</sequence>